<dbReference type="SUPFAM" id="SSF55874">
    <property type="entry name" value="ATPase domain of HSP90 chaperone/DNA topoisomerase II/histidine kinase"/>
    <property type="match status" value="1"/>
</dbReference>
<keyword evidence="8" id="KW-0472">Membrane</keyword>
<evidence type="ECO:0000256" key="1">
    <source>
        <dbReference type="ARBA" id="ARBA00000085"/>
    </source>
</evidence>
<feature type="transmembrane region" description="Helical" evidence="8">
    <location>
        <begin position="682"/>
        <end position="704"/>
    </location>
</feature>
<dbReference type="Proteomes" id="UP000478417">
    <property type="component" value="Unassembled WGS sequence"/>
</dbReference>
<dbReference type="PANTHER" id="PTHR43047">
    <property type="entry name" value="TWO-COMPONENT HISTIDINE PROTEIN KINASE"/>
    <property type="match status" value="1"/>
</dbReference>
<dbReference type="SUPFAM" id="SSF63829">
    <property type="entry name" value="Calcium-dependent phosphotriesterase"/>
    <property type="match status" value="1"/>
</dbReference>
<keyword evidence="7" id="KW-0175">Coiled coil</keyword>
<dbReference type="SMART" id="SM00388">
    <property type="entry name" value="HisKA"/>
    <property type="match status" value="1"/>
</dbReference>
<feature type="coiled-coil region" evidence="7">
    <location>
        <begin position="708"/>
        <end position="735"/>
    </location>
</feature>
<evidence type="ECO:0000256" key="8">
    <source>
        <dbReference type="SAM" id="Phobius"/>
    </source>
</evidence>
<reference evidence="11 12" key="1">
    <citation type="submission" date="2020-02" db="EMBL/GenBank/DDBJ databases">
        <title>Albibacoteraceae fam. nov., the first described family within the subdivision 4 Verrucomicrobia.</title>
        <authorList>
            <person name="Xi F."/>
        </authorList>
    </citation>
    <scope>NUCLEOTIDE SEQUENCE [LARGE SCALE GENOMIC DNA]</scope>
    <source>
        <strain evidence="11 12">CK1056</strain>
    </source>
</reference>
<keyword evidence="3 6" id="KW-0597">Phosphoprotein</keyword>
<dbReference type="CDD" id="cd17546">
    <property type="entry name" value="REC_hyHK_CKI1_RcsC-like"/>
    <property type="match status" value="1"/>
</dbReference>
<feature type="domain" description="Response regulatory" evidence="10">
    <location>
        <begin position="984"/>
        <end position="1100"/>
    </location>
</feature>
<dbReference type="Gene3D" id="1.10.287.130">
    <property type="match status" value="1"/>
</dbReference>
<dbReference type="InterPro" id="IPR001789">
    <property type="entry name" value="Sig_transdc_resp-reg_receiver"/>
</dbReference>
<dbReference type="InterPro" id="IPR036890">
    <property type="entry name" value="HATPase_C_sf"/>
</dbReference>
<feature type="domain" description="Histidine kinase" evidence="9">
    <location>
        <begin position="742"/>
        <end position="964"/>
    </location>
</feature>
<feature type="modified residue" description="4-aspartylphosphate" evidence="6">
    <location>
        <position position="1033"/>
    </location>
</feature>
<keyword evidence="8" id="KW-0812">Transmembrane</keyword>
<dbReference type="EC" id="2.7.13.3" evidence="2"/>
<dbReference type="InterPro" id="IPR036097">
    <property type="entry name" value="HisK_dim/P_sf"/>
</dbReference>
<dbReference type="PROSITE" id="PS50109">
    <property type="entry name" value="HIS_KIN"/>
    <property type="match status" value="1"/>
</dbReference>
<evidence type="ECO:0000256" key="3">
    <source>
        <dbReference type="ARBA" id="ARBA00022553"/>
    </source>
</evidence>
<dbReference type="SUPFAM" id="SSF47384">
    <property type="entry name" value="Homodimeric domain of signal transducing histidine kinase"/>
    <property type="match status" value="1"/>
</dbReference>
<dbReference type="InterPro" id="IPR011006">
    <property type="entry name" value="CheY-like_superfamily"/>
</dbReference>
<evidence type="ECO:0000256" key="4">
    <source>
        <dbReference type="ARBA" id="ARBA00022679"/>
    </source>
</evidence>
<dbReference type="Gene3D" id="3.30.565.10">
    <property type="entry name" value="Histidine kinase-like ATPase, C-terminal domain"/>
    <property type="match status" value="1"/>
</dbReference>
<dbReference type="Pfam" id="PF02518">
    <property type="entry name" value="HATPase_c"/>
    <property type="match status" value="1"/>
</dbReference>
<gene>
    <name evidence="11" type="ORF">G0Q06_12415</name>
</gene>
<keyword evidence="4" id="KW-0808">Transferase</keyword>
<dbReference type="InterPro" id="IPR036641">
    <property type="entry name" value="HPT_dom_sf"/>
</dbReference>
<dbReference type="SUPFAM" id="SSF47226">
    <property type="entry name" value="Histidine-containing phosphotransfer domain, HPT domain"/>
    <property type="match status" value="1"/>
</dbReference>
<dbReference type="PRINTS" id="PR00344">
    <property type="entry name" value="BCTRLSENSOR"/>
</dbReference>
<dbReference type="SMART" id="SM00387">
    <property type="entry name" value="HATPase_c"/>
    <property type="match status" value="1"/>
</dbReference>
<evidence type="ECO:0000313" key="12">
    <source>
        <dbReference type="Proteomes" id="UP000478417"/>
    </source>
</evidence>
<evidence type="ECO:0000313" key="11">
    <source>
        <dbReference type="EMBL" id="NDV63261.1"/>
    </source>
</evidence>
<dbReference type="CDD" id="cd00082">
    <property type="entry name" value="HisKA"/>
    <property type="match status" value="1"/>
</dbReference>
<dbReference type="SMART" id="SM00448">
    <property type="entry name" value="REC"/>
    <property type="match status" value="1"/>
</dbReference>
<proteinExistence type="predicted"/>
<dbReference type="Pfam" id="PF00512">
    <property type="entry name" value="HisKA"/>
    <property type="match status" value="1"/>
</dbReference>
<dbReference type="SUPFAM" id="SSF52172">
    <property type="entry name" value="CheY-like"/>
    <property type="match status" value="1"/>
</dbReference>
<evidence type="ECO:0000259" key="10">
    <source>
        <dbReference type="PROSITE" id="PS50110"/>
    </source>
</evidence>
<dbReference type="PROSITE" id="PS50110">
    <property type="entry name" value="RESPONSE_REGULATORY"/>
    <property type="match status" value="1"/>
</dbReference>
<evidence type="ECO:0000256" key="5">
    <source>
        <dbReference type="ARBA" id="ARBA00022777"/>
    </source>
</evidence>
<comment type="catalytic activity">
    <reaction evidence="1">
        <text>ATP + protein L-histidine = ADP + protein N-phospho-L-histidine.</text>
        <dbReference type="EC" id="2.7.13.3"/>
    </reaction>
</comment>
<evidence type="ECO:0000256" key="7">
    <source>
        <dbReference type="SAM" id="Coils"/>
    </source>
</evidence>
<keyword evidence="5" id="KW-0418">Kinase</keyword>
<sequence>MLIGLNFINPLHAEYQTGPAYFFADKLELVPEREFYDVLKLKDSLWFAGEGLSVLENGVWHDVYTEGRYTSLASDPEGKHVWFAGPDGVGWLKANNRAPGGTVSIEAGYIWDIVFRKGKLWFVGSSGYGWIDPVNFSINLSVEKSFEPRPFTMDPGGPLDGLLIGLFSGLWKIDENGHEQVVPIEMTGGNVVTWMAWSNDQYILGTSTSIYTWSGVEGEYPELVNSNYPDYFKKGISNAIDWGPYILITDYPSGVAFLDKRQLSITGYASVYSGLDIGDVYKIEKGSGTDIVVLGTEGVARVDPNADSLFFPSNVIFEENLVRTFLADSSDGFVFSEKSWVKFDANGFLRGSISGISKWSSVTPGGSVAFGNVVNYNTLEQGDLSLGVLPEPVHDLKWGSSVALASGQNGLYTVTEDLEMELVYPTDQEMNILGELHGRFFALSERGLLVSLSHNGEIWMVETLSESLKGSFQYSAISDNQIVFSQDSGLYRISNTGEITRIPIAQDWQVRGVASSGESNYISYYNPITAEHGVAVYGGGSTHMLSIPYLELCGEPIGLMANAARLGVLGSNGVGWYALDELEPVSIPAVRFDLFLDNQPVADRTIRSGMHYIDLKIDLGRPEIPSQVQYRINEGRWRNVNLKDPSLQFAGHGEFAVELRAVHPNGMSSVPRRVQFGIAPPWYLNPIFQGILFLLLLILSWAIYMFRNAQLKKRNIWLENEVRKATRELEAANAARINFLAGLSHDIRNPLNGVLMIAETLTRDPPRSGDDSRLKDLTEFGIIVDRMLGEILDFSAIDQANLPMALIPVSITDILGTSVKQNQFNIQKALVNITLAIDPELKEVVIKTDRNWMIKILTNLIVNALEYSESERIEVGAKCHKLSPEHVELEIFVKDWGLGIDDAEKGFVFERFYRGESGIDSGKHGTGLGLSICQDVAHAMGAHLGLSDNEPSGCNFFLKGRFARVAGAKELDQDAVLSQLRGKKVLIVDDLSYNRRSIVDFFKTIGCDCDDCENGREALQMLEDNSYDLALLDWDLPGLMGPEIAAMHRHKHPEDKVIIIALTAYTDGEKLRESEQAGMNGYISKPLTASRLAYAMANVEDKQLQRPSTMDMVDSEELNEEIYKHIRDCLRFGHQSEWENLRRCAHRLTTLALMRNNPAMQQVCRDLQVSAQSGNVEEIHIGLAELQQWDRR</sequence>
<keyword evidence="12" id="KW-1185">Reference proteome</keyword>
<dbReference type="InterPro" id="IPR005467">
    <property type="entry name" value="His_kinase_dom"/>
</dbReference>
<dbReference type="InterPro" id="IPR004358">
    <property type="entry name" value="Sig_transdc_His_kin-like_C"/>
</dbReference>
<dbReference type="GO" id="GO:0000155">
    <property type="term" value="F:phosphorelay sensor kinase activity"/>
    <property type="evidence" value="ECO:0007669"/>
    <property type="project" value="InterPro"/>
</dbReference>
<dbReference type="AlphaFoldDB" id="A0A6B2M2L7"/>
<evidence type="ECO:0000259" key="9">
    <source>
        <dbReference type="PROSITE" id="PS50109"/>
    </source>
</evidence>
<dbReference type="InterPro" id="IPR003661">
    <property type="entry name" value="HisK_dim/P_dom"/>
</dbReference>
<organism evidence="11 12">
    <name type="scientific">Oceanipulchritudo coccoides</name>
    <dbReference type="NCBI Taxonomy" id="2706888"/>
    <lineage>
        <taxon>Bacteria</taxon>
        <taxon>Pseudomonadati</taxon>
        <taxon>Verrucomicrobiota</taxon>
        <taxon>Opitutia</taxon>
        <taxon>Puniceicoccales</taxon>
        <taxon>Oceanipulchritudinaceae</taxon>
        <taxon>Oceanipulchritudo</taxon>
    </lineage>
</organism>
<keyword evidence="8" id="KW-1133">Transmembrane helix</keyword>
<dbReference type="EMBL" id="JAAGNX010000003">
    <property type="protein sequence ID" value="NDV63261.1"/>
    <property type="molecule type" value="Genomic_DNA"/>
</dbReference>
<dbReference type="Pfam" id="PF00072">
    <property type="entry name" value="Response_reg"/>
    <property type="match status" value="1"/>
</dbReference>
<accession>A0A6B2M2L7</accession>
<name>A0A6B2M2L7_9BACT</name>
<dbReference type="RefSeq" id="WP_163966561.1">
    <property type="nucleotide sequence ID" value="NZ_JAAGNX010000003.1"/>
</dbReference>
<comment type="caution">
    <text evidence="11">The sequence shown here is derived from an EMBL/GenBank/DDBJ whole genome shotgun (WGS) entry which is preliminary data.</text>
</comment>
<dbReference type="Gene3D" id="3.40.50.2300">
    <property type="match status" value="1"/>
</dbReference>
<evidence type="ECO:0000256" key="2">
    <source>
        <dbReference type="ARBA" id="ARBA00012438"/>
    </source>
</evidence>
<dbReference type="CDD" id="cd00075">
    <property type="entry name" value="HATPase"/>
    <property type="match status" value="1"/>
</dbReference>
<evidence type="ECO:0000256" key="6">
    <source>
        <dbReference type="PROSITE-ProRule" id="PRU00169"/>
    </source>
</evidence>
<protein>
    <recommendedName>
        <fullName evidence="2">histidine kinase</fullName>
        <ecNumber evidence="2">2.7.13.3</ecNumber>
    </recommendedName>
</protein>
<dbReference type="InterPro" id="IPR003594">
    <property type="entry name" value="HATPase_dom"/>
</dbReference>